<protein>
    <recommendedName>
        <fullName evidence="1">propane 2-monooxygenase</fullName>
        <ecNumber evidence="1">1.14.13.227</ecNumber>
    </recommendedName>
</protein>
<dbReference type="SUPFAM" id="SSF47240">
    <property type="entry name" value="Ferritin-like"/>
    <property type="match status" value="1"/>
</dbReference>
<name>A0A7W9NDJ4_9PSEU</name>
<evidence type="ECO:0000256" key="2">
    <source>
        <dbReference type="ARBA" id="ARBA00023002"/>
    </source>
</evidence>
<dbReference type="InterPro" id="IPR003430">
    <property type="entry name" value="Phenol_Hydrox"/>
</dbReference>
<organism evidence="5 6">
    <name type="scientific">Kutzneria kofuensis</name>
    <dbReference type="NCBI Taxonomy" id="103725"/>
    <lineage>
        <taxon>Bacteria</taxon>
        <taxon>Bacillati</taxon>
        <taxon>Actinomycetota</taxon>
        <taxon>Actinomycetes</taxon>
        <taxon>Pseudonocardiales</taxon>
        <taxon>Pseudonocardiaceae</taxon>
        <taxon>Kutzneria</taxon>
    </lineage>
</organism>
<comment type="caution">
    <text evidence="5">The sequence shown here is derived from an EMBL/GenBank/DDBJ whole genome shotgun (WGS) entry which is preliminary data.</text>
</comment>
<dbReference type="RefSeq" id="WP_184858121.1">
    <property type="nucleotide sequence ID" value="NZ_BAAAWY010000037.1"/>
</dbReference>
<dbReference type="EMBL" id="JACHIR010000001">
    <property type="protein sequence ID" value="MBB5889327.1"/>
    <property type="molecule type" value="Genomic_DNA"/>
</dbReference>
<dbReference type="Proteomes" id="UP000585638">
    <property type="component" value="Unassembled WGS sequence"/>
</dbReference>
<dbReference type="AlphaFoldDB" id="A0A7W9NDJ4"/>
<reference evidence="5 6" key="1">
    <citation type="submission" date="2020-08" db="EMBL/GenBank/DDBJ databases">
        <title>Sequencing the genomes of 1000 actinobacteria strains.</title>
        <authorList>
            <person name="Klenk H.-P."/>
        </authorList>
    </citation>
    <scope>NUCLEOTIDE SEQUENCE [LARGE SCALE GENOMIC DNA]</scope>
    <source>
        <strain evidence="5 6">DSM 43851</strain>
    </source>
</reference>
<dbReference type="InterPro" id="IPR012348">
    <property type="entry name" value="RNR-like"/>
</dbReference>
<proteinExistence type="predicted"/>
<gene>
    <name evidence="5" type="ORF">BJ998_000523</name>
</gene>
<dbReference type="EC" id="1.14.13.227" evidence="1"/>
<keyword evidence="6" id="KW-1185">Reference proteome</keyword>
<evidence type="ECO:0000256" key="1">
    <source>
        <dbReference type="ARBA" id="ARBA00012710"/>
    </source>
</evidence>
<dbReference type="Gene3D" id="1.10.620.20">
    <property type="entry name" value="Ribonucleotide Reductase, subunit A"/>
    <property type="match status" value="1"/>
</dbReference>
<dbReference type="GO" id="GO:0004497">
    <property type="term" value="F:monooxygenase activity"/>
    <property type="evidence" value="ECO:0007669"/>
    <property type="project" value="UniProtKB-KW"/>
</dbReference>
<evidence type="ECO:0000313" key="5">
    <source>
        <dbReference type="EMBL" id="MBB5889327.1"/>
    </source>
</evidence>
<evidence type="ECO:0000256" key="4">
    <source>
        <dbReference type="ARBA" id="ARBA00048941"/>
    </source>
</evidence>
<evidence type="ECO:0000256" key="3">
    <source>
        <dbReference type="ARBA" id="ARBA00023033"/>
    </source>
</evidence>
<comment type="catalytic activity">
    <reaction evidence="4">
        <text>propane + NADH + O2 + H(+) = propan-2-ol + NAD(+) + H2O</text>
        <dbReference type="Rhea" id="RHEA:49992"/>
        <dbReference type="ChEBI" id="CHEBI:15377"/>
        <dbReference type="ChEBI" id="CHEBI:15378"/>
        <dbReference type="ChEBI" id="CHEBI:15379"/>
        <dbReference type="ChEBI" id="CHEBI:17824"/>
        <dbReference type="ChEBI" id="CHEBI:32879"/>
        <dbReference type="ChEBI" id="CHEBI:57540"/>
        <dbReference type="ChEBI" id="CHEBI:57945"/>
        <dbReference type="EC" id="1.14.13.227"/>
    </reaction>
</comment>
<dbReference type="InterPro" id="IPR009078">
    <property type="entry name" value="Ferritin-like_SF"/>
</dbReference>
<dbReference type="Pfam" id="PF02332">
    <property type="entry name" value="Phenol_Hydrox"/>
    <property type="match status" value="1"/>
</dbReference>
<sequence length="393" mass="44999">MTTTAEPSTERSVPKPVFTDAEAGAKVFPDSDARRFNYFTPAKRKQSHYEDVTVEVQPDPRHYLAQGWLYGFADGKGGYPLEWTALRAWGSDRPEPERYAGSGGQGYEWPAHGWHEFRDPNEEWELTLYRYNSNVVRQLNQNIEAARQAKAFDQWNRNWVQFVAQHVGAWMHVDHGLGLYLFANANRRAPTNMHNNAISVNSMHRIRAAQDLALYNLTLSEEIADFDGSAHIQTWNSDPAWQGVRETAEQLTSVWDWCEAVFAANIVFEPLVGELFRSNLVQQAAPSNGDFITPTLIGAEEYDFAERDLRYTKPMFHLLVNDKQFGAENRKLMQQWLSDWVPRCIHAARTLQPLWSQPDAKPPRFEDGLDRAKSRFSAILTDLELTAPKELGQ</sequence>
<keyword evidence="2 5" id="KW-0560">Oxidoreductase</keyword>
<keyword evidence="3 5" id="KW-0503">Monooxygenase</keyword>
<evidence type="ECO:0000313" key="6">
    <source>
        <dbReference type="Proteomes" id="UP000585638"/>
    </source>
</evidence>
<accession>A0A7W9NDJ4</accession>